<dbReference type="KEGG" id="amob:HG15A2_02960"/>
<protein>
    <submittedName>
        <fullName evidence="2">Uncharacterized protein</fullName>
    </submittedName>
</protein>
<feature type="region of interest" description="Disordered" evidence="1">
    <location>
        <begin position="79"/>
        <end position="107"/>
    </location>
</feature>
<evidence type="ECO:0000313" key="3">
    <source>
        <dbReference type="Proteomes" id="UP000319852"/>
    </source>
</evidence>
<accession>A0A517MQI2</accession>
<evidence type="ECO:0000313" key="2">
    <source>
        <dbReference type="EMBL" id="QDS97037.1"/>
    </source>
</evidence>
<dbReference type="Proteomes" id="UP000319852">
    <property type="component" value="Chromosome"/>
</dbReference>
<sequence>MSPKPRKPSYEAAVYQDDPDAIATVSVFDPDRNAVVPVEIGYYYHDKSVGSIYLLADVRSKQLLAEATSIDLVRFTKSRPSKISPNKDAKPAQSYRPTPPAKPYLMS</sequence>
<name>A0A517MQI2_9BACT</name>
<organism evidence="2 3">
    <name type="scientific">Adhaeretor mobilis</name>
    <dbReference type="NCBI Taxonomy" id="1930276"/>
    <lineage>
        <taxon>Bacteria</taxon>
        <taxon>Pseudomonadati</taxon>
        <taxon>Planctomycetota</taxon>
        <taxon>Planctomycetia</taxon>
        <taxon>Pirellulales</taxon>
        <taxon>Lacipirellulaceae</taxon>
        <taxon>Adhaeretor</taxon>
    </lineage>
</organism>
<proteinExistence type="predicted"/>
<dbReference type="RefSeq" id="WP_145057106.1">
    <property type="nucleotide sequence ID" value="NZ_CP036263.1"/>
</dbReference>
<dbReference type="EMBL" id="CP036263">
    <property type="protein sequence ID" value="QDS97037.1"/>
    <property type="molecule type" value="Genomic_DNA"/>
</dbReference>
<evidence type="ECO:0000256" key="1">
    <source>
        <dbReference type="SAM" id="MobiDB-lite"/>
    </source>
</evidence>
<feature type="compositionally biased region" description="Pro residues" evidence="1">
    <location>
        <begin position="97"/>
        <end position="107"/>
    </location>
</feature>
<dbReference type="AlphaFoldDB" id="A0A517MQI2"/>
<keyword evidence="3" id="KW-1185">Reference proteome</keyword>
<gene>
    <name evidence="2" type="ORF">HG15A2_02960</name>
</gene>
<dbReference type="OrthoDB" id="9846947at2"/>
<reference evidence="2 3" key="1">
    <citation type="submission" date="2019-02" db="EMBL/GenBank/DDBJ databases">
        <title>Deep-cultivation of Planctomycetes and their phenomic and genomic characterization uncovers novel biology.</title>
        <authorList>
            <person name="Wiegand S."/>
            <person name="Jogler M."/>
            <person name="Boedeker C."/>
            <person name="Pinto D."/>
            <person name="Vollmers J."/>
            <person name="Rivas-Marin E."/>
            <person name="Kohn T."/>
            <person name="Peeters S.H."/>
            <person name="Heuer A."/>
            <person name="Rast P."/>
            <person name="Oberbeckmann S."/>
            <person name="Bunk B."/>
            <person name="Jeske O."/>
            <person name="Meyerdierks A."/>
            <person name="Storesund J.E."/>
            <person name="Kallscheuer N."/>
            <person name="Luecker S."/>
            <person name="Lage O.M."/>
            <person name="Pohl T."/>
            <person name="Merkel B.J."/>
            <person name="Hornburger P."/>
            <person name="Mueller R.-W."/>
            <person name="Bruemmer F."/>
            <person name="Labrenz M."/>
            <person name="Spormann A.M."/>
            <person name="Op den Camp H."/>
            <person name="Overmann J."/>
            <person name="Amann R."/>
            <person name="Jetten M.S.M."/>
            <person name="Mascher T."/>
            <person name="Medema M.H."/>
            <person name="Devos D.P."/>
            <person name="Kaster A.-K."/>
            <person name="Ovreas L."/>
            <person name="Rohde M."/>
            <person name="Galperin M.Y."/>
            <person name="Jogler C."/>
        </authorList>
    </citation>
    <scope>NUCLEOTIDE SEQUENCE [LARGE SCALE GENOMIC DNA]</scope>
    <source>
        <strain evidence="2 3">HG15A2</strain>
    </source>
</reference>